<gene>
    <name evidence="1" type="ORF">BU23DRAFT_602202</name>
</gene>
<evidence type="ECO:0000313" key="1">
    <source>
        <dbReference type="EMBL" id="KAF1968471.1"/>
    </source>
</evidence>
<dbReference type="AlphaFoldDB" id="A0A6A5UU17"/>
<name>A0A6A5UU17_9PLEO</name>
<dbReference type="EMBL" id="ML976720">
    <property type="protein sequence ID" value="KAF1968471.1"/>
    <property type="molecule type" value="Genomic_DNA"/>
</dbReference>
<dbReference type="Proteomes" id="UP000800036">
    <property type="component" value="Unassembled WGS sequence"/>
</dbReference>
<keyword evidence="2" id="KW-1185">Reference proteome</keyword>
<protein>
    <submittedName>
        <fullName evidence="1">Uncharacterized protein</fullName>
    </submittedName>
</protein>
<proteinExistence type="predicted"/>
<organism evidence="1 2">
    <name type="scientific">Bimuria novae-zelandiae CBS 107.79</name>
    <dbReference type="NCBI Taxonomy" id="1447943"/>
    <lineage>
        <taxon>Eukaryota</taxon>
        <taxon>Fungi</taxon>
        <taxon>Dikarya</taxon>
        <taxon>Ascomycota</taxon>
        <taxon>Pezizomycotina</taxon>
        <taxon>Dothideomycetes</taxon>
        <taxon>Pleosporomycetidae</taxon>
        <taxon>Pleosporales</taxon>
        <taxon>Massarineae</taxon>
        <taxon>Didymosphaeriaceae</taxon>
        <taxon>Bimuria</taxon>
    </lineage>
</organism>
<reference evidence="1" key="1">
    <citation type="journal article" date="2020" name="Stud. Mycol.">
        <title>101 Dothideomycetes genomes: a test case for predicting lifestyles and emergence of pathogens.</title>
        <authorList>
            <person name="Haridas S."/>
            <person name="Albert R."/>
            <person name="Binder M."/>
            <person name="Bloem J."/>
            <person name="Labutti K."/>
            <person name="Salamov A."/>
            <person name="Andreopoulos B."/>
            <person name="Baker S."/>
            <person name="Barry K."/>
            <person name="Bills G."/>
            <person name="Bluhm B."/>
            <person name="Cannon C."/>
            <person name="Castanera R."/>
            <person name="Culley D."/>
            <person name="Daum C."/>
            <person name="Ezra D."/>
            <person name="Gonzalez J."/>
            <person name="Henrissat B."/>
            <person name="Kuo A."/>
            <person name="Liang C."/>
            <person name="Lipzen A."/>
            <person name="Lutzoni F."/>
            <person name="Magnuson J."/>
            <person name="Mondo S."/>
            <person name="Nolan M."/>
            <person name="Ohm R."/>
            <person name="Pangilinan J."/>
            <person name="Park H.-J."/>
            <person name="Ramirez L."/>
            <person name="Alfaro M."/>
            <person name="Sun H."/>
            <person name="Tritt A."/>
            <person name="Yoshinaga Y."/>
            <person name="Zwiers L.-H."/>
            <person name="Turgeon B."/>
            <person name="Goodwin S."/>
            <person name="Spatafora J."/>
            <person name="Crous P."/>
            <person name="Grigoriev I."/>
        </authorList>
    </citation>
    <scope>NUCLEOTIDE SEQUENCE</scope>
    <source>
        <strain evidence="1">CBS 107.79</strain>
    </source>
</reference>
<sequence>MPWHEADVLQGLQMSLEEPSGDPIITRPTECGLPTNIRDVLGALMAEKLWTITKTSGPRFGCVLVAHTNFVDIVCRHSCREKMTVAPRELRKPDSNVLGSQLGDHVRSSLFLSSGCVGRFQGNYQLKLLNTHLGDELDKIGISVYIRGGEEFCNIIMFLSPRSVKGQESYGWSATSRRQVDCEPSHRITNVGALLLRSRNRRSTLVEDALEKQPIG</sequence>
<accession>A0A6A5UU17</accession>
<evidence type="ECO:0000313" key="2">
    <source>
        <dbReference type="Proteomes" id="UP000800036"/>
    </source>
</evidence>